<organism evidence="1 2">
    <name type="scientific">Dentiscutata heterogama</name>
    <dbReference type="NCBI Taxonomy" id="1316150"/>
    <lineage>
        <taxon>Eukaryota</taxon>
        <taxon>Fungi</taxon>
        <taxon>Fungi incertae sedis</taxon>
        <taxon>Mucoromycota</taxon>
        <taxon>Glomeromycotina</taxon>
        <taxon>Glomeromycetes</taxon>
        <taxon>Diversisporales</taxon>
        <taxon>Gigasporaceae</taxon>
        <taxon>Dentiscutata</taxon>
    </lineage>
</organism>
<reference evidence="1" key="1">
    <citation type="submission" date="2021-06" db="EMBL/GenBank/DDBJ databases">
        <authorList>
            <person name="Kallberg Y."/>
            <person name="Tangrot J."/>
            <person name="Rosling A."/>
        </authorList>
    </citation>
    <scope>NUCLEOTIDE SEQUENCE</scope>
    <source>
        <strain evidence="1">IL203A</strain>
    </source>
</reference>
<accession>A0ACA9PKG8</accession>
<name>A0ACA9PKG8_9GLOM</name>
<feature type="non-terminal residue" evidence="1">
    <location>
        <position position="76"/>
    </location>
</feature>
<dbReference type="EMBL" id="CAJVPU010030656">
    <property type="protein sequence ID" value="CAG8714640.1"/>
    <property type="molecule type" value="Genomic_DNA"/>
</dbReference>
<protein>
    <submittedName>
        <fullName evidence="1">16699_t:CDS:1</fullName>
    </submittedName>
</protein>
<keyword evidence="2" id="KW-1185">Reference proteome</keyword>
<sequence>RAAKNGNMKALNTIGLCYQKGQGTDTNLIEGFKSFENAALWGLTTSQYELGNCFEYGIGTQINLGKALYWYQKAAT</sequence>
<evidence type="ECO:0000313" key="1">
    <source>
        <dbReference type="EMBL" id="CAG8714640.1"/>
    </source>
</evidence>
<evidence type="ECO:0000313" key="2">
    <source>
        <dbReference type="Proteomes" id="UP000789702"/>
    </source>
</evidence>
<feature type="non-terminal residue" evidence="1">
    <location>
        <position position="1"/>
    </location>
</feature>
<dbReference type="Proteomes" id="UP000789702">
    <property type="component" value="Unassembled WGS sequence"/>
</dbReference>
<proteinExistence type="predicted"/>
<gene>
    <name evidence="1" type="ORF">DHETER_LOCUS12466</name>
</gene>
<comment type="caution">
    <text evidence="1">The sequence shown here is derived from an EMBL/GenBank/DDBJ whole genome shotgun (WGS) entry which is preliminary data.</text>
</comment>